<organism evidence="6 7">
    <name type="scientific">Succiniclasticum ruminis</name>
    <dbReference type="NCBI Taxonomy" id="40841"/>
    <lineage>
        <taxon>Bacteria</taxon>
        <taxon>Bacillati</taxon>
        <taxon>Bacillota</taxon>
        <taxon>Negativicutes</taxon>
        <taxon>Acidaminococcales</taxon>
        <taxon>Acidaminococcaceae</taxon>
        <taxon>Succiniclasticum</taxon>
    </lineage>
</organism>
<dbReference type="InterPro" id="IPR054542">
    <property type="entry name" value="Cys_met_metab_PP"/>
</dbReference>
<accession>A0A1G6KVP3</accession>
<dbReference type="RefSeq" id="WP_093730058.1">
    <property type="nucleotide sequence ID" value="NZ_FMYW01000005.1"/>
</dbReference>
<dbReference type="PANTHER" id="PTHR11808">
    <property type="entry name" value="TRANS-SULFURATION ENZYME FAMILY MEMBER"/>
    <property type="match status" value="1"/>
</dbReference>
<dbReference type="GO" id="GO:0030170">
    <property type="term" value="F:pyridoxal phosphate binding"/>
    <property type="evidence" value="ECO:0007669"/>
    <property type="project" value="InterPro"/>
</dbReference>
<dbReference type="OrthoDB" id="9780685at2"/>
<dbReference type="GO" id="GO:0016846">
    <property type="term" value="F:carbon-sulfur lyase activity"/>
    <property type="evidence" value="ECO:0007669"/>
    <property type="project" value="TreeGrafter"/>
</dbReference>
<dbReference type="Pfam" id="PF01053">
    <property type="entry name" value="Cys_Met_Meta_PP"/>
    <property type="match status" value="1"/>
</dbReference>
<sequence length="382" mass="41752">MDFSTLCIHSGYKPDCTGSVSAPIYTSTAYAHPGVQQSTGYDYIRTQNPTRESVERCLAALEGGTNGFAFASGMAALACLLELFQPGDHFIVTADLYGGSIRLFNTVSRKNGLTYTEVDTGNLEAVEKAYRPATKAIYIETPSNPTMQITDLRAISEWAHAKNLKVIVDNTFLTPYFQKPLLLGADIVLHSGTKYLGGHNDLLAGILVTKEEEDTAKIKFLQNTIGAVLSPFDSWLLLRGLKTLPLRMERHAASALRIAKWLKQQPQVREVFYPGLEDSPRYAANVKQVSGFGGMISFEAESEAFARSVLSKLKLVLFAESLGGTESLLTYPLLQTHSDVPREEALAKGINERLLRLSVGLEAPEDIIADLEQAFAAVAQEA</sequence>
<dbReference type="EMBL" id="FMYW01000005">
    <property type="protein sequence ID" value="SDC35054.1"/>
    <property type="molecule type" value="Genomic_DNA"/>
</dbReference>
<dbReference type="FunFam" id="3.90.1150.10:FF:000033">
    <property type="entry name" value="Cystathionine gamma-synthase"/>
    <property type="match status" value="1"/>
</dbReference>
<dbReference type="GO" id="GO:0005737">
    <property type="term" value="C:cytoplasm"/>
    <property type="evidence" value="ECO:0007669"/>
    <property type="project" value="TreeGrafter"/>
</dbReference>
<dbReference type="Gene3D" id="3.90.1150.10">
    <property type="entry name" value="Aspartate Aminotransferase, domain 1"/>
    <property type="match status" value="1"/>
</dbReference>
<dbReference type="PANTHER" id="PTHR11808:SF90">
    <property type="entry name" value="CYSTATHIONINE GAMMA-SYNTHASE"/>
    <property type="match status" value="1"/>
</dbReference>
<evidence type="ECO:0000256" key="4">
    <source>
        <dbReference type="PIRSR" id="PIRSR001434-2"/>
    </source>
</evidence>
<dbReference type="PIRSF" id="PIRSF001434">
    <property type="entry name" value="CGS"/>
    <property type="match status" value="1"/>
</dbReference>
<comment type="similarity">
    <text evidence="2 5">Belongs to the trans-sulfuration enzymes family.</text>
</comment>
<reference evidence="7" key="1">
    <citation type="submission" date="2016-10" db="EMBL/GenBank/DDBJ databases">
        <authorList>
            <person name="Varghese N."/>
            <person name="Submissions S."/>
        </authorList>
    </citation>
    <scope>NUCLEOTIDE SEQUENCE [LARGE SCALE GENOMIC DNA]</scope>
    <source>
        <strain evidence="7">DSM 11005</strain>
    </source>
</reference>
<evidence type="ECO:0000256" key="2">
    <source>
        <dbReference type="ARBA" id="ARBA00009077"/>
    </source>
</evidence>
<evidence type="ECO:0000313" key="6">
    <source>
        <dbReference type="EMBL" id="SDC35054.1"/>
    </source>
</evidence>
<evidence type="ECO:0000256" key="5">
    <source>
        <dbReference type="RuleBase" id="RU362118"/>
    </source>
</evidence>
<dbReference type="InterPro" id="IPR015424">
    <property type="entry name" value="PyrdxlP-dep_Trfase"/>
</dbReference>
<keyword evidence="3 4" id="KW-0663">Pyridoxal phosphate</keyword>
<dbReference type="GO" id="GO:0019346">
    <property type="term" value="P:transsulfuration"/>
    <property type="evidence" value="ECO:0007669"/>
    <property type="project" value="InterPro"/>
</dbReference>
<dbReference type="InterPro" id="IPR000277">
    <property type="entry name" value="Cys/Met-Metab_PyrdxlP-dep_enz"/>
</dbReference>
<keyword evidence="7" id="KW-1185">Reference proteome</keyword>
<dbReference type="InterPro" id="IPR015421">
    <property type="entry name" value="PyrdxlP-dep_Trfase_major"/>
</dbReference>
<dbReference type="CDD" id="cd00614">
    <property type="entry name" value="CGS_like"/>
    <property type="match status" value="1"/>
</dbReference>
<comment type="cofactor">
    <cofactor evidence="1 5">
        <name>pyridoxal 5'-phosphate</name>
        <dbReference type="ChEBI" id="CHEBI:597326"/>
    </cofactor>
</comment>
<dbReference type="Gene3D" id="3.40.640.10">
    <property type="entry name" value="Type I PLP-dependent aspartate aminotransferase-like (Major domain)"/>
    <property type="match status" value="1"/>
</dbReference>
<evidence type="ECO:0000313" key="7">
    <source>
        <dbReference type="Proteomes" id="UP000198943"/>
    </source>
</evidence>
<dbReference type="AlphaFoldDB" id="A0A1G6KVP3"/>
<dbReference type="SUPFAM" id="SSF53383">
    <property type="entry name" value="PLP-dependent transferases"/>
    <property type="match status" value="1"/>
</dbReference>
<evidence type="ECO:0000256" key="3">
    <source>
        <dbReference type="ARBA" id="ARBA00022898"/>
    </source>
</evidence>
<evidence type="ECO:0000256" key="1">
    <source>
        <dbReference type="ARBA" id="ARBA00001933"/>
    </source>
</evidence>
<dbReference type="GO" id="GO:0009086">
    <property type="term" value="P:methionine biosynthetic process"/>
    <property type="evidence" value="ECO:0007669"/>
    <property type="project" value="UniProtKB-ARBA"/>
</dbReference>
<dbReference type="InterPro" id="IPR015422">
    <property type="entry name" value="PyrdxlP-dep_Trfase_small"/>
</dbReference>
<protein>
    <submittedName>
        <fullName evidence="6">Cystathionine gamma-synthase</fullName>
    </submittedName>
</protein>
<name>A0A1G6KVP3_9FIRM</name>
<gene>
    <name evidence="6" type="ORF">SAMN04487864_105129</name>
</gene>
<dbReference type="PROSITE" id="PS00868">
    <property type="entry name" value="CYS_MET_METAB_PP"/>
    <property type="match status" value="1"/>
</dbReference>
<proteinExistence type="inferred from homology"/>
<feature type="modified residue" description="N6-(pyridoxal phosphate)lysine" evidence="4">
    <location>
        <position position="194"/>
    </location>
</feature>
<dbReference type="Proteomes" id="UP000198943">
    <property type="component" value="Unassembled WGS sequence"/>
</dbReference>
<dbReference type="FunFam" id="3.40.640.10:FF:000009">
    <property type="entry name" value="Cystathionine gamma-synthase homolog"/>
    <property type="match status" value="1"/>
</dbReference>